<feature type="transmembrane region" description="Helical" evidence="2">
    <location>
        <begin position="145"/>
        <end position="166"/>
    </location>
</feature>
<gene>
    <name evidence="4" type="ORF">C7V51_15530</name>
</gene>
<name>A0AAD1ENF3_9MICO</name>
<evidence type="ECO:0000313" key="5">
    <source>
        <dbReference type="Proteomes" id="UP000283946"/>
    </source>
</evidence>
<keyword evidence="2" id="KW-0472">Membrane</keyword>
<reference evidence="4 5" key="1">
    <citation type="submission" date="2018-03" db="EMBL/GenBank/DDBJ databases">
        <title>Bacteriophage NCPPB3778 and a type I-E CRISPR drive the evolution of the US Biological Select Agent, Rathayibacter toxicus.</title>
        <authorList>
            <person name="Davis E.W.II."/>
            <person name="Tabima J.F."/>
            <person name="Weisberg A.J."/>
            <person name="Dantas Lopes L."/>
            <person name="Wiseman M.S."/>
            <person name="Wiseman M.S."/>
            <person name="Pupko T."/>
            <person name="Belcher M.S."/>
            <person name="Sechler A.J."/>
            <person name="Tancos M.A."/>
            <person name="Schroeder B.K."/>
            <person name="Murray T.D."/>
            <person name="Luster D.G."/>
            <person name="Schneider W.L."/>
            <person name="Rogers E."/>
            <person name="Andreote F.D."/>
            <person name="Grunwald N.J."/>
            <person name="Putnam M.L."/>
            <person name="Chang J.H."/>
        </authorList>
    </citation>
    <scope>NUCLEOTIDE SEQUENCE [LARGE SCALE GENOMIC DNA]</scope>
    <source>
        <strain evidence="4 5">NCCPB 2253</strain>
    </source>
</reference>
<organism evidence="4 5">
    <name type="scientific">Rathayibacter iranicus</name>
    <dbReference type="NCBI Taxonomy" id="59737"/>
    <lineage>
        <taxon>Bacteria</taxon>
        <taxon>Bacillati</taxon>
        <taxon>Actinomycetota</taxon>
        <taxon>Actinomycetes</taxon>
        <taxon>Micrococcales</taxon>
        <taxon>Microbacteriaceae</taxon>
        <taxon>Rathayibacter</taxon>
    </lineage>
</organism>
<feature type="transmembrane region" description="Helical" evidence="2">
    <location>
        <begin position="21"/>
        <end position="40"/>
    </location>
</feature>
<feature type="transmembrane region" description="Helical" evidence="2">
    <location>
        <begin position="254"/>
        <end position="278"/>
    </location>
</feature>
<dbReference type="PANTHER" id="PTHR35797">
    <property type="entry name" value="PROTEASE-RELATED"/>
    <property type="match status" value="1"/>
</dbReference>
<feature type="transmembrane region" description="Helical" evidence="2">
    <location>
        <begin position="228"/>
        <end position="247"/>
    </location>
</feature>
<evidence type="ECO:0000259" key="3">
    <source>
        <dbReference type="Pfam" id="PF02517"/>
    </source>
</evidence>
<dbReference type="GO" id="GO:0008237">
    <property type="term" value="F:metallopeptidase activity"/>
    <property type="evidence" value="ECO:0007669"/>
    <property type="project" value="UniProtKB-KW"/>
</dbReference>
<proteinExistence type="predicted"/>
<feature type="transmembrane region" description="Helical" evidence="2">
    <location>
        <begin position="187"/>
        <end position="208"/>
    </location>
</feature>
<evidence type="ECO:0000256" key="2">
    <source>
        <dbReference type="SAM" id="Phobius"/>
    </source>
</evidence>
<keyword evidence="2" id="KW-0812">Transmembrane</keyword>
<accession>A0AAD1ENF3</accession>
<keyword evidence="4" id="KW-0482">Metalloprotease</keyword>
<feature type="transmembrane region" description="Helical" evidence="2">
    <location>
        <begin position="284"/>
        <end position="306"/>
    </location>
</feature>
<feature type="region of interest" description="Disordered" evidence="1">
    <location>
        <begin position="316"/>
        <end position="353"/>
    </location>
</feature>
<dbReference type="InterPro" id="IPR042150">
    <property type="entry name" value="MmRce1-like"/>
</dbReference>
<dbReference type="KEGG" id="ria:C7V51_15530"/>
<keyword evidence="4" id="KW-0378">Hydrolase</keyword>
<dbReference type="RefSeq" id="WP_104266360.1">
    <property type="nucleotide sequence ID" value="NZ_CP028130.1"/>
</dbReference>
<dbReference type="GO" id="GO:0004175">
    <property type="term" value="F:endopeptidase activity"/>
    <property type="evidence" value="ECO:0007669"/>
    <property type="project" value="UniProtKB-ARBA"/>
</dbReference>
<dbReference type="InterPro" id="IPR003675">
    <property type="entry name" value="Rce1/LyrA-like_dom"/>
</dbReference>
<keyword evidence="4" id="KW-0645">Protease</keyword>
<feature type="transmembrane region" description="Helical" evidence="2">
    <location>
        <begin position="52"/>
        <end position="77"/>
    </location>
</feature>
<feature type="domain" description="CAAX prenyl protease 2/Lysostaphin resistance protein A-like" evidence="3">
    <location>
        <begin position="171"/>
        <end position="266"/>
    </location>
</feature>
<dbReference type="GO" id="GO:0080120">
    <property type="term" value="P:CAAX-box protein maturation"/>
    <property type="evidence" value="ECO:0007669"/>
    <property type="project" value="UniProtKB-ARBA"/>
</dbReference>
<dbReference type="AlphaFoldDB" id="A0AAD1ENF3"/>
<dbReference type="EMBL" id="CP028130">
    <property type="protein sequence ID" value="AZZ57121.1"/>
    <property type="molecule type" value="Genomic_DNA"/>
</dbReference>
<keyword evidence="2" id="KW-1133">Transmembrane helix</keyword>
<evidence type="ECO:0000313" key="4">
    <source>
        <dbReference type="EMBL" id="AZZ57121.1"/>
    </source>
</evidence>
<protein>
    <submittedName>
        <fullName evidence="4">CPBP family intramembrane metalloprotease</fullName>
    </submittedName>
</protein>
<dbReference type="Proteomes" id="UP000283946">
    <property type="component" value="Chromosome"/>
</dbReference>
<feature type="transmembrane region" description="Helical" evidence="2">
    <location>
        <begin position="98"/>
        <end position="125"/>
    </location>
</feature>
<dbReference type="PANTHER" id="PTHR35797:SF1">
    <property type="entry name" value="PROTEASE"/>
    <property type="match status" value="1"/>
</dbReference>
<evidence type="ECO:0000256" key="1">
    <source>
        <dbReference type="SAM" id="MobiDB-lite"/>
    </source>
</evidence>
<sequence>MTAGSRTVQRGGPAGADDATAAWPTIAVFVLVAFGLAWAVELSLWITGSGLSSAFATVLVPAMMFTPLVATLTVVFLQRQHATRAVLRRLGIWLLHPLKRTIGFTALAVLLVPVILLAGIGLAAALGFVTLDIVHLSGFSAALEAAIGGALPVSVWTIATLQLLSIPIGTAVNSMLAFGEEVGWRGWLLPALLPLGTWPALIITGVLWGAWHAPIILLGYNFDEPNLVGVGLMIVATTLIGVLVGWLRLRSESLWPAVVAHGALNAADGLVTLFAAQGESVDPILVGPLGLGSWIAFTIVVVVLVLTRQLPHRVSDLGTGGTGSRSAPLTPDRRPAPPSRSPRSAHNRGPGGR</sequence>
<dbReference type="Pfam" id="PF02517">
    <property type="entry name" value="Rce1-like"/>
    <property type="match status" value="1"/>
</dbReference>